<proteinExistence type="predicted"/>
<feature type="compositionally biased region" description="Basic and acidic residues" evidence="1">
    <location>
        <begin position="40"/>
        <end position="56"/>
    </location>
</feature>
<reference evidence="2 3" key="1">
    <citation type="journal article" date="2020" name="Microbiol. Resour. Announc.">
        <title>Draft Genome Sequence of a Cladosporium Species Isolated from the Mesophotic Ascidian Didemnum maculosum.</title>
        <authorList>
            <person name="Gioti A."/>
            <person name="Siaperas R."/>
            <person name="Nikolaivits E."/>
            <person name="Le Goff G."/>
            <person name="Ouazzani J."/>
            <person name="Kotoulas G."/>
            <person name="Topakas E."/>
        </authorList>
    </citation>
    <scope>NUCLEOTIDE SEQUENCE [LARGE SCALE GENOMIC DNA]</scope>
    <source>
        <strain evidence="2 3">TM138-S3</strain>
    </source>
</reference>
<dbReference type="EMBL" id="JAAQHG020000002">
    <property type="protein sequence ID" value="KAL1590328.1"/>
    <property type="molecule type" value="Genomic_DNA"/>
</dbReference>
<accession>A0AB34L3Y6</accession>
<keyword evidence="3" id="KW-1185">Reference proteome</keyword>
<dbReference type="AlphaFoldDB" id="A0AB34L3Y6"/>
<dbReference type="RefSeq" id="XP_069233433.1">
    <property type="nucleotide sequence ID" value="XM_069369219.1"/>
</dbReference>
<organism evidence="2 3">
    <name type="scientific">Cladosporium halotolerans</name>
    <dbReference type="NCBI Taxonomy" id="1052096"/>
    <lineage>
        <taxon>Eukaryota</taxon>
        <taxon>Fungi</taxon>
        <taxon>Dikarya</taxon>
        <taxon>Ascomycota</taxon>
        <taxon>Pezizomycotina</taxon>
        <taxon>Dothideomycetes</taxon>
        <taxon>Dothideomycetidae</taxon>
        <taxon>Cladosporiales</taxon>
        <taxon>Cladosporiaceae</taxon>
        <taxon>Cladosporium</taxon>
    </lineage>
</organism>
<evidence type="ECO:0000256" key="1">
    <source>
        <dbReference type="SAM" id="MobiDB-lite"/>
    </source>
</evidence>
<gene>
    <name evidence="2" type="ORF">WHR41_00613</name>
</gene>
<protein>
    <submittedName>
        <fullName evidence="2">Uncharacterized protein</fullName>
    </submittedName>
</protein>
<name>A0AB34L3Y6_9PEZI</name>
<feature type="region of interest" description="Disordered" evidence="1">
    <location>
        <begin position="18"/>
        <end position="67"/>
    </location>
</feature>
<dbReference type="GeneID" id="96002057"/>
<comment type="caution">
    <text evidence="2">The sequence shown here is derived from an EMBL/GenBank/DDBJ whole genome shotgun (WGS) entry which is preliminary data.</text>
</comment>
<evidence type="ECO:0000313" key="3">
    <source>
        <dbReference type="Proteomes" id="UP000803884"/>
    </source>
</evidence>
<evidence type="ECO:0000313" key="2">
    <source>
        <dbReference type="EMBL" id="KAL1590328.1"/>
    </source>
</evidence>
<sequence length="116" mass="13082">MKTRIPESYQAHLRRVSAEKGFYPSNSSSARYRKYSQRSKHSDQEGHKVQEGEVQQKGKTTAADWDPETSYELPITFDDIEWDSYPNSAPAVLPSVAHGHVPTGMRAVVSRQEADC</sequence>
<dbReference type="Proteomes" id="UP000803884">
    <property type="component" value="Unassembled WGS sequence"/>
</dbReference>